<dbReference type="RefSeq" id="WP_167917086.1">
    <property type="nucleotide sequence ID" value="NZ_JAAVJS010000005.1"/>
</dbReference>
<protein>
    <submittedName>
        <fullName evidence="1">Uncharacterized protein</fullName>
    </submittedName>
</protein>
<reference evidence="1 2" key="1">
    <citation type="submission" date="2020-03" db="EMBL/GenBank/DDBJ databases">
        <title>Tamlana sp. nov, isolated from XXX.</title>
        <authorList>
            <person name="Cao W.R."/>
        </authorList>
    </citation>
    <scope>NUCLEOTIDE SEQUENCE [LARGE SCALE GENOMIC DNA]</scope>
    <source>
        <strain evidence="1 2">HST1-43</strain>
    </source>
</reference>
<proteinExistence type="predicted"/>
<evidence type="ECO:0000313" key="1">
    <source>
        <dbReference type="EMBL" id="NJX14849.1"/>
    </source>
</evidence>
<sequence length="54" mass="5916">MTKITTIASCGNSPKQEFLRDINIAFAQGHSKILIESATDDIVWEIVGDKPLKA</sequence>
<accession>A0ABX1DCP7</accession>
<dbReference type="Proteomes" id="UP000760545">
    <property type="component" value="Unassembled WGS sequence"/>
</dbReference>
<evidence type="ECO:0000313" key="2">
    <source>
        <dbReference type="Proteomes" id="UP000760545"/>
    </source>
</evidence>
<keyword evidence="2" id="KW-1185">Reference proteome</keyword>
<gene>
    <name evidence="1" type="ORF">HC176_05055</name>
</gene>
<organism evidence="1 2">
    <name type="scientific">Tamlana crocina</name>
    <dbReference type="NCBI Taxonomy" id="393006"/>
    <lineage>
        <taxon>Bacteria</taxon>
        <taxon>Pseudomonadati</taxon>
        <taxon>Bacteroidota</taxon>
        <taxon>Flavobacteriia</taxon>
        <taxon>Flavobacteriales</taxon>
        <taxon>Flavobacteriaceae</taxon>
        <taxon>Tamlana</taxon>
    </lineage>
</organism>
<comment type="caution">
    <text evidence="1">The sequence shown here is derived from an EMBL/GenBank/DDBJ whole genome shotgun (WGS) entry which is preliminary data.</text>
</comment>
<name>A0ABX1DCP7_9FLAO</name>
<dbReference type="EMBL" id="JAAVJS010000005">
    <property type="protein sequence ID" value="NJX14849.1"/>
    <property type="molecule type" value="Genomic_DNA"/>
</dbReference>